<dbReference type="STRING" id="444597.BST26_03235"/>
<reference evidence="3 4" key="1">
    <citation type="submission" date="2016-12" db="EMBL/GenBank/DDBJ databases">
        <title>The new phylogeny of genus Mycobacterium.</title>
        <authorList>
            <person name="Tortoli E."/>
            <person name="Trovato A."/>
            <person name="Cirillo D.M."/>
        </authorList>
    </citation>
    <scope>NUCLEOTIDE SEQUENCE [LARGE SCALE GENOMIC DNA]</scope>
    <source>
        <strain evidence="3 4">DSM 45130</strain>
    </source>
</reference>
<evidence type="ECO:0008006" key="5">
    <source>
        <dbReference type="Google" id="ProtNLM"/>
    </source>
</evidence>
<keyword evidence="4" id="KW-1185">Reference proteome</keyword>
<dbReference type="AlphaFoldDB" id="A0A1X0DMT9"/>
<feature type="chain" id="PRO_5038881585" description="LpqV protein" evidence="2">
    <location>
        <begin position="23"/>
        <end position="143"/>
    </location>
</feature>
<evidence type="ECO:0000256" key="2">
    <source>
        <dbReference type="SAM" id="SignalP"/>
    </source>
</evidence>
<protein>
    <recommendedName>
        <fullName evidence="5">LpqV protein</fullName>
    </recommendedName>
</protein>
<dbReference type="EMBL" id="MVHS01000005">
    <property type="protein sequence ID" value="ORA73160.1"/>
    <property type="molecule type" value="Genomic_DNA"/>
</dbReference>
<feature type="compositionally biased region" description="Low complexity" evidence="1">
    <location>
        <begin position="28"/>
        <end position="51"/>
    </location>
</feature>
<dbReference type="InterPro" id="IPR020377">
    <property type="entry name" value="Uncharacterised_LpqV"/>
</dbReference>
<comment type="caution">
    <text evidence="3">The sequence shown here is derived from an EMBL/GenBank/DDBJ whole genome shotgun (WGS) entry which is preliminary data.</text>
</comment>
<organism evidence="3 4">
    <name type="scientific">Mycolicibacterium insubricum</name>
    <dbReference type="NCBI Taxonomy" id="444597"/>
    <lineage>
        <taxon>Bacteria</taxon>
        <taxon>Bacillati</taxon>
        <taxon>Actinomycetota</taxon>
        <taxon>Actinomycetes</taxon>
        <taxon>Mycobacteriales</taxon>
        <taxon>Mycobacteriaceae</taxon>
        <taxon>Mycolicibacterium</taxon>
    </lineage>
</organism>
<dbReference type="Pfam" id="PF17301">
    <property type="entry name" value="LpqV"/>
    <property type="match status" value="1"/>
</dbReference>
<proteinExistence type="predicted"/>
<feature type="region of interest" description="Disordered" evidence="1">
    <location>
        <begin position="23"/>
        <end position="71"/>
    </location>
</feature>
<evidence type="ECO:0000256" key="1">
    <source>
        <dbReference type="SAM" id="MobiDB-lite"/>
    </source>
</evidence>
<keyword evidence="2" id="KW-0732">Signal</keyword>
<dbReference type="Proteomes" id="UP000192801">
    <property type="component" value="Unassembled WGS sequence"/>
</dbReference>
<gene>
    <name evidence="3" type="ORF">BST26_03235</name>
</gene>
<accession>A0A1X0DMT9</accession>
<sequence>MGNYPIAVALCAVGLLPLAACSSRHEGTPSTPTSSTTDQAETAAPAQTPADGIEVSPGGVTTGVQATPDATESGYGQACLAAKSWFDTRGTEPKPLVEEYLKSVQDPGYTGPGTFGKTWSVLTAGEQSAVIMAANGAADGLCG</sequence>
<evidence type="ECO:0000313" key="3">
    <source>
        <dbReference type="EMBL" id="ORA73160.1"/>
    </source>
</evidence>
<dbReference type="RefSeq" id="WP_083029427.1">
    <property type="nucleotide sequence ID" value="NZ_AP022618.1"/>
</dbReference>
<dbReference type="OrthoDB" id="4639220at2"/>
<name>A0A1X0DMT9_9MYCO</name>
<feature type="signal peptide" evidence="2">
    <location>
        <begin position="1"/>
        <end position="22"/>
    </location>
</feature>
<evidence type="ECO:0000313" key="4">
    <source>
        <dbReference type="Proteomes" id="UP000192801"/>
    </source>
</evidence>